<dbReference type="NCBIfam" id="TIGR02050">
    <property type="entry name" value="gshA_cyan_rel"/>
    <property type="match status" value="1"/>
</dbReference>
<sequence>MHVRLSLPERNDLTLGVEEEFILADPATGGVALAAPRVLELLDGEPAVMPEFLRFQIETATGIHTGLDEIRAELLGLRRLVADAAGRAGCLVLASGTPPCGDLPGLPGVTAEPRYRALAARYPALLPEAGTCACHVHVGIPSPALGVRVLAGLRPWLAPLLAISANSPLAHDADSGWASGRYPLWSRWPTANPPLDWPDATAYAASVDGAVRRDEALDANGVYYYARLSPKYPTVEIRIADVGLTAEDAVLLAGLIRALVVTILAEARAGVAPRPVRTAPVVASLTAAARGGYPGPGIDPCTGRVLPNHVLVGRLLDYVRPALEATGDFATIERQLAAVRAGETGAARQRALFAETCSPAALVAELASTTLAGSGGSRPVPGRRPVPVHDG</sequence>
<comment type="similarity">
    <text evidence="5">Belongs to the glutamate--cysteine ligase type 2 family. YbdK subfamily.</text>
</comment>
<evidence type="ECO:0000256" key="1">
    <source>
        <dbReference type="ARBA" id="ARBA00022598"/>
    </source>
</evidence>
<organism evidence="7 8">
    <name type="scientific">Amycolatopsis camponoti</name>
    <dbReference type="NCBI Taxonomy" id="2606593"/>
    <lineage>
        <taxon>Bacteria</taxon>
        <taxon>Bacillati</taxon>
        <taxon>Actinomycetota</taxon>
        <taxon>Actinomycetes</taxon>
        <taxon>Pseudonocardiales</taxon>
        <taxon>Pseudonocardiaceae</taxon>
        <taxon>Amycolatopsis</taxon>
    </lineage>
</organism>
<evidence type="ECO:0000256" key="6">
    <source>
        <dbReference type="SAM" id="MobiDB-lite"/>
    </source>
</evidence>
<dbReference type="GO" id="GO:0005524">
    <property type="term" value="F:ATP binding"/>
    <property type="evidence" value="ECO:0007669"/>
    <property type="project" value="UniProtKB-KW"/>
</dbReference>
<keyword evidence="8" id="KW-1185">Reference proteome</keyword>
<evidence type="ECO:0000256" key="3">
    <source>
        <dbReference type="ARBA" id="ARBA00022840"/>
    </source>
</evidence>
<dbReference type="InterPro" id="IPR011793">
    <property type="entry name" value="YbdK"/>
</dbReference>
<dbReference type="InterPro" id="IPR014746">
    <property type="entry name" value="Gln_synth/guanido_kin_cat_dom"/>
</dbReference>
<dbReference type="SUPFAM" id="SSF55931">
    <property type="entry name" value="Glutamine synthetase/guanido kinase"/>
    <property type="match status" value="1"/>
</dbReference>
<name>A0A6I8LZ18_9PSEU</name>
<protein>
    <recommendedName>
        <fullName evidence="5">Putative glutamate--cysteine ligase 2</fullName>
        <ecNumber evidence="5">6.3.2.2</ecNumber>
    </recommendedName>
    <alternativeName>
        <fullName evidence="5">Gamma-glutamylcysteine synthetase 2</fullName>
        <shortName evidence="5">GCS 2</shortName>
        <shortName evidence="5">Gamma-GCS 2</shortName>
    </alternativeName>
</protein>
<dbReference type="Pfam" id="PF04107">
    <property type="entry name" value="GCS2"/>
    <property type="match status" value="1"/>
</dbReference>
<dbReference type="RefSeq" id="WP_155546670.1">
    <property type="nucleotide sequence ID" value="NZ_CABVGP010000002.1"/>
</dbReference>
<proteinExistence type="inferred from homology"/>
<accession>A0A6I8LZ18</accession>
<dbReference type="InterPro" id="IPR050141">
    <property type="entry name" value="GCL_type2/YbdK_subfam"/>
</dbReference>
<gene>
    <name evidence="7" type="ORF">AA23TX_06824</name>
</gene>
<comment type="catalytic activity">
    <reaction evidence="4 5">
        <text>L-cysteine + L-glutamate + ATP = gamma-L-glutamyl-L-cysteine + ADP + phosphate + H(+)</text>
        <dbReference type="Rhea" id="RHEA:13285"/>
        <dbReference type="ChEBI" id="CHEBI:15378"/>
        <dbReference type="ChEBI" id="CHEBI:29985"/>
        <dbReference type="ChEBI" id="CHEBI:30616"/>
        <dbReference type="ChEBI" id="CHEBI:35235"/>
        <dbReference type="ChEBI" id="CHEBI:43474"/>
        <dbReference type="ChEBI" id="CHEBI:58173"/>
        <dbReference type="ChEBI" id="CHEBI:456216"/>
        <dbReference type="EC" id="6.3.2.2"/>
    </reaction>
</comment>
<reference evidence="7 8" key="1">
    <citation type="submission" date="2019-09" db="EMBL/GenBank/DDBJ databases">
        <authorList>
            <person name="Leyn A S."/>
        </authorList>
    </citation>
    <scope>NUCLEOTIDE SEQUENCE [LARGE SCALE GENOMIC DNA]</scope>
    <source>
        <strain evidence="7">AA231_1</strain>
    </source>
</reference>
<dbReference type="PANTHER" id="PTHR36510:SF1">
    <property type="entry name" value="GLUTAMATE--CYSTEINE LIGASE 2-RELATED"/>
    <property type="match status" value="1"/>
</dbReference>
<dbReference type="Gene3D" id="3.30.590.20">
    <property type="match status" value="1"/>
</dbReference>
<keyword evidence="3 5" id="KW-0067">ATP-binding</keyword>
<dbReference type="Proteomes" id="UP000399805">
    <property type="component" value="Unassembled WGS sequence"/>
</dbReference>
<dbReference type="GO" id="GO:0042398">
    <property type="term" value="P:modified amino acid biosynthetic process"/>
    <property type="evidence" value="ECO:0007669"/>
    <property type="project" value="InterPro"/>
</dbReference>
<evidence type="ECO:0000256" key="2">
    <source>
        <dbReference type="ARBA" id="ARBA00022741"/>
    </source>
</evidence>
<evidence type="ECO:0000313" key="8">
    <source>
        <dbReference type="Proteomes" id="UP000399805"/>
    </source>
</evidence>
<evidence type="ECO:0000313" key="7">
    <source>
        <dbReference type="EMBL" id="VVJ21809.1"/>
    </source>
</evidence>
<dbReference type="EMBL" id="CABVGP010000002">
    <property type="protein sequence ID" value="VVJ21809.1"/>
    <property type="molecule type" value="Genomic_DNA"/>
</dbReference>
<dbReference type="PANTHER" id="PTHR36510">
    <property type="entry name" value="GLUTAMATE--CYSTEINE LIGASE 2-RELATED"/>
    <property type="match status" value="1"/>
</dbReference>
<dbReference type="GO" id="GO:0004357">
    <property type="term" value="F:glutamate-cysteine ligase activity"/>
    <property type="evidence" value="ECO:0007669"/>
    <property type="project" value="UniProtKB-EC"/>
</dbReference>
<dbReference type="EC" id="6.3.2.2" evidence="5"/>
<keyword evidence="2 5" id="KW-0547">Nucleotide-binding</keyword>
<comment type="function">
    <text evidence="5">ATP-dependent carboxylate-amine ligase which exhibits weak glutamate--cysteine ligase activity.</text>
</comment>
<feature type="region of interest" description="Disordered" evidence="6">
    <location>
        <begin position="372"/>
        <end position="391"/>
    </location>
</feature>
<evidence type="ECO:0000256" key="5">
    <source>
        <dbReference type="HAMAP-Rule" id="MF_01609"/>
    </source>
</evidence>
<evidence type="ECO:0000256" key="4">
    <source>
        <dbReference type="ARBA" id="ARBA00048819"/>
    </source>
</evidence>
<dbReference type="AlphaFoldDB" id="A0A6I8LZ18"/>
<keyword evidence="1 5" id="KW-0436">Ligase</keyword>
<dbReference type="HAMAP" id="MF_01609">
    <property type="entry name" value="Glu_cys_ligase_2"/>
    <property type="match status" value="1"/>
</dbReference>
<dbReference type="InterPro" id="IPR006336">
    <property type="entry name" value="GCS2"/>
</dbReference>